<reference evidence="2" key="1">
    <citation type="submission" date="2022-11" db="UniProtKB">
        <authorList>
            <consortium name="WormBaseParasite"/>
        </authorList>
    </citation>
    <scope>IDENTIFICATION</scope>
</reference>
<sequence>MACGLYGKPLGFNPMLTPASEIFSVFPNGPQVTMKLKVKEIGPVNKQQTQYGARQHCIYTLTGQDEAIPIRADCWQDHIQTCLTALPVGAMFSISFCPKPLPQQLIAPVIPWGIRLNTECQIADIQGDGITPQSFNGQGFYGQQNRAQTQQYPAGQYPTSFQPIQQQFIRPQSLPALGVDGIPPTNAPLAQSPPAQLETHSESAE</sequence>
<organism evidence="1 2">
    <name type="scientific">Panagrolaimus sp. PS1159</name>
    <dbReference type="NCBI Taxonomy" id="55785"/>
    <lineage>
        <taxon>Eukaryota</taxon>
        <taxon>Metazoa</taxon>
        <taxon>Ecdysozoa</taxon>
        <taxon>Nematoda</taxon>
        <taxon>Chromadorea</taxon>
        <taxon>Rhabditida</taxon>
        <taxon>Tylenchina</taxon>
        <taxon>Panagrolaimomorpha</taxon>
        <taxon>Panagrolaimoidea</taxon>
        <taxon>Panagrolaimidae</taxon>
        <taxon>Panagrolaimus</taxon>
    </lineage>
</organism>
<accession>A0AC35F339</accession>
<dbReference type="WBParaSite" id="PS1159_v2.g1337.t1">
    <property type="protein sequence ID" value="PS1159_v2.g1337.t1"/>
    <property type="gene ID" value="PS1159_v2.g1337"/>
</dbReference>
<dbReference type="Proteomes" id="UP000887580">
    <property type="component" value="Unplaced"/>
</dbReference>
<protein>
    <submittedName>
        <fullName evidence="2">Uncharacterized protein</fullName>
    </submittedName>
</protein>
<name>A0AC35F339_9BILA</name>
<proteinExistence type="predicted"/>
<evidence type="ECO:0000313" key="1">
    <source>
        <dbReference type="Proteomes" id="UP000887580"/>
    </source>
</evidence>
<evidence type="ECO:0000313" key="2">
    <source>
        <dbReference type="WBParaSite" id="PS1159_v2.g1337.t1"/>
    </source>
</evidence>